<gene>
    <name evidence="2" type="ORF">GHT09_012589</name>
    <name evidence="3" type="ORF">MONAX_5E011599</name>
</gene>
<accession>A0A5E4B1T9</accession>
<reference evidence="3 4" key="1">
    <citation type="submission" date="2019-04" db="EMBL/GenBank/DDBJ databases">
        <authorList>
            <person name="Alioto T."/>
            <person name="Alioto T."/>
        </authorList>
    </citation>
    <scope>NUCLEOTIDE SEQUENCE [LARGE SCALE GENOMIC DNA]</scope>
</reference>
<keyword evidence="4" id="KW-1185">Reference proteome</keyword>
<evidence type="ECO:0000313" key="2">
    <source>
        <dbReference type="EMBL" id="KAF7476315.1"/>
    </source>
</evidence>
<proteinExistence type="predicted"/>
<evidence type="ECO:0000313" key="4">
    <source>
        <dbReference type="Proteomes" id="UP000335636"/>
    </source>
</evidence>
<dbReference type="EMBL" id="WJEC01002550">
    <property type="protein sequence ID" value="KAF7476315.1"/>
    <property type="molecule type" value="Genomic_DNA"/>
</dbReference>
<dbReference type="EMBL" id="CABDUW010000220">
    <property type="protein sequence ID" value="VTJ63110.1"/>
    <property type="molecule type" value="Genomic_DNA"/>
</dbReference>
<dbReference type="Proteomes" id="UP000335636">
    <property type="component" value="Unassembled WGS sequence"/>
</dbReference>
<dbReference type="AlphaFoldDB" id="A0A5E4B1T9"/>
<protein>
    <submittedName>
        <fullName evidence="3">Uncharacterized protein</fullName>
    </submittedName>
</protein>
<organism evidence="3 4">
    <name type="scientific">Marmota monax</name>
    <name type="common">Woodchuck</name>
    <dbReference type="NCBI Taxonomy" id="9995"/>
    <lineage>
        <taxon>Eukaryota</taxon>
        <taxon>Metazoa</taxon>
        <taxon>Chordata</taxon>
        <taxon>Craniata</taxon>
        <taxon>Vertebrata</taxon>
        <taxon>Euteleostomi</taxon>
        <taxon>Mammalia</taxon>
        <taxon>Eutheria</taxon>
        <taxon>Euarchontoglires</taxon>
        <taxon>Glires</taxon>
        <taxon>Rodentia</taxon>
        <taxon>Sciuromorpha</taxon>
        <taxon>Sciuridae</taxon>
        <taxon>Xerinae</taxon>
        <taxon>Marmotini</taxon>
        <taxon>Marmota</taxon>
    </lineage>
</organism>
<reference evidence="2" key="2">
    <citation type="submission" date="2020-08" db="EMBL/GenBank/DDBJ databases">
        <authorList>
            <person name="Shumante A."/>
            <person name="Zimin A.V."/>
            <person name="Puiu D."/>
            <person name="Salzberg S.L."/>
        </authorList>
    </citation>
    <scope>NUCLEOTIDE SEQUENCE</scope>
    <source>
        <strain evidence="2">WC2-LM</strain>
        <tissue evidence="2">Liver</tissue>
    </source>
</reference>
<evidence type="ECO:0000313" key="3">
    <source>
        <dbReference type="EMBL" id="VTJ63110.1"/>
    </source>
</evidence>
<name>A0A5E4B1T9_MARMO</name>
<dbReference type="Proteomes" id="UP000662637">
    <property type="component" value="Unassembled WGS sequence"/>
</dbReference>
<feature type="region of interest" description="Disordered" evidence="1">
    <location>
        <begin position="23"/>
        <end position="55"/>
    </location>
</feature>
<sequence>MSTGDAVCTGWLVKSPPERKLQRYWPRQGHGEPQGSGRAKCSRSQSPVCRRGRSTESEIARRASVAAVPCSGADPSGSCLWVSAALDSC</sequence>
<evidence type="ECO:0000256" key="1">
    <source>
        <dbReference type="SAM" id="MobiDB-lite"/>
    </source>
</evidence>